<dbReference type="Pfam" id="PF00483">
    <property type="entry name" value="NTP_transferase"/>
    <property type="match status" value="1"/>
</dbReference>
<keyword evidence="2" id="KW-0808">Transferase</keyword>
<dbReference type="RefSeq" id="WP_192534889.1">
    <property type="nucleotide sequence ID" value="NZ_JACZHT010000008.1"/>
</dbReference>
<dbReference type="AlphaFoldDB" id="A0A8J7CDL8"/>
<organism evidence="2 3">
    <name type="scientific">Phaeovibrio sulfidiphilus</name>
    <dbReference type="NCBI Taxonomy" id="1220600"/>
    <lineage>
        <taxon>Bacteria</taxon>
        <taxon>Pseudomonadati</taxon>
        <taxon>Pseudomonadota</taxon>
        <taxon>Alphaproteobacteria</taxon>
        <taxon>Rhodospirillales</taxon>
        <taxon>Rhodospirillaceae</taxon>
        <taxon>Phaeovibrio</taxon>
    </lineage>
</organism>
<dbReference type="Proteomes" id="UP000631034">
    <property type="component" value="Unassembled WGS sequence"/>
</dbReference>
<evidence type="ECO:0000313" key="2">
    <source>
        <dbReference type="EMBL" id="MBE1237878.1"/>
    </source>
</evidence>
<reference evidence="2" key="1">
    <citation type="submission" date="2020-10" db="EMBL/GenBank/DDBJ databases">
        <title>Genome sequence of the unusual species of purple photosynthetic bacteria, Phaeovibrio sulfidiphilus DSM 23193, type strain.</title>
        <authorList>
            <person name="Kyndt J.A."/>
            <person name="Meyer T.E."/>
        </authorList>
    </citation>
    <scope>NUCLEOTIDE SEQUENCE</scope>
    <source>
        <strain evidence="2">DSM 23193</strain>
    </source>
</reference>
<comment type="caution">
    <text evidence="2">The sequence shown here is derived from an EMBL/GenBank/DDBJ whole genome shotgun (WGS) entry which is preliminary data.</text>
</comment>
<dbReference type="PANTHER" id="PTHR22572">
    <property type="entry name" value="SUGAR-1-PHOSPHATE GUANYL TRANSFERASE"/>
    <property type="match status" value="1"/>
</dbReference>
<dbReference type="InterPro" id="IPR050486">
    <property type="entry name" value="Mannose-1P_guanyltransferase"/>
</dbReference>
<gene>
    <name evidence="2" type="ORF">IHV25_09510</name>
</gene>
<proteinExistence type="predicted"/>
<protein>
    <submittedName>
        <fullName evidence="2">NTP transferase domain-containing protein</fullName>
    </submittedName>
</protein>
<dbReference type="Gene3D" id="3.90.550.10">
    <property type="entry name" value="Spore Coat Polysaccharide Biosynthesis Protein SpsA, Chain A"/>
    <property type="match status" value="1"/>
</dbReference>
<dbReference type="InterPro" id="IPR029044">
    <property type="entry name" value="Nucleotide-diphossugar_trans"/>
</dbReference>
<name>A0A8J7CDL8_9PROT</name>
<dbReference type="EMBL" id="JACZHT010000008">
    <property type="protein sequence ID" value="MBE1237878.1"/>
    <property type="molecule type" value="Genomic_DNA"/>
</dbReference>
<evidence type="ECO:0000259" key="1">
    <source>
        <dbReference type="Pfam" id="PF00483"/>
    </source>
</evidence>
<dbReference type="GO" id="GO:0016740">
    <property type="term" value="F:transferase activity"/>
    <property type="evidence" value="ECO:0007669"/>
    <property type="project" value="UniProtKB-KW"/>
</dbReference>
<dbReference type="InterPro" id="IPR005835">
    <property type="entry name" value="NTP_transferase_dom"/>
</dbReference>
<accession>A0A8J7CDL8</accession>
<keyword evidence="3" id="KW-1185">Reference proteome</keyword>
<evidence type="ECO:0000313" key="3">
    <source>
        <dbReference type="Proteomes" id="UP000631034"/>
    </source>
</evidence>
<feature type="domain" description="Nucleotidyl transferase" evidence="1">
    <location>
        <begin position="5"/>
        <end position="227"/>
    </location>
</feature>
<dbReference type="SUPFAM" id="SSF53448">
    <property type="entry name" value="Nucleotide-diphospho-sugar transferases"/>
    <property type="match status" value="1"/>
</dbReference>
<sequence>MLREAIILVGGFGVRLKPVVSDVPKPLAPVAGRPFLCWLLDTLARQGVERVILASGYMADVLYRTLGDTHGTLRLDHVREENPRGTGGALWAALRHSREERVLALNGDTWASLDLAALSAAHPQADIVIAAREIENRSRFGGLILEGNRVLGLCTDDDADHAPGPAVINAGVYVLRADLPERFPMPEKFSLEREIFGHARNYEIYAHLTDGAFLDIGTPADFERAQTLIPAWHRG</sequence>